<evidence type="ECO:0000256" key="6">
    <source>
        <dbReference type="ARBA" id="ARBA00022660"/>
    </source>
</evidence>
<comment type="catalytic activity">
    <reaction evidence="15">
        <text>a ubiquinone + NADH + 5 H(+)(in) = a ubiquinol + NAD(+) + 4 H(+)(out)</text>
        <dbReference type="Rhea" id="RHEA:29091"/>
        <dbReference type="Rhea" id="RHEA-COMP:9565"/>
        <dbReference type="Rhea" id="RHEA-COMP:9566"/>
        <dbReference type="ChEBI" id="CHEBI:15378"/>
        <dbReference type="ChEBI" id="CHEBI:16389"/>
        <dbReference type="ChEBI" id="CHEBI:17976"/>
        <dbReference type="ChEBI" id="CHEBI:57540"/>
        <dbReference type="ChEBI" id="CHEBI:57945"/>
        <dbReference type="EC" id="7.1.1.2"/>
    </reaction>
</comment>
<evidence type="ECO:0000313" key="17">
    <source>
        <dbReference type="EMBL" id="ALO76761.1"/>
    </source>
</evidence>
<dbReference type="PANTHER" id="PTHR11435">
    <property type="entry name" value="NADH UBIQUINONE OXIDOREDUCTASE SUBUNIT ND6"/>
    <property type="match status" value="1"/>
</dbReference>
<keyword evidence="12 17" id="KW-0496">Mitochondrion</keyword>
<proteinExistence type="inferred from homology"/>
<sequence>MVLTLKLLSILSSVTFVMLSHPLSLGMMLLIQSTIIAMISSQNHFNSWFSYILFLIMVGGMLVLFIYMTSVASNEKFKYSNKNMMLTAFFMIPVMTTMIFPEKLQNFLWSKQDTIMMNETMWKMSFTKFFMFPASMIMIMLMIYLLVALITIVKITNISHGPLRQKF</sequence>
<comment type="similarity">
    <text evidence="2">Belongs to the complex I subunit 6 family.</text>
</comment>
<feature type="transmembrane region" description="Helical" evidence="16">
    <location>
        <begin position="7"/>
        <end position="31"/>
    </location>
</feature>
<keyword evidence="10 16" id="KW-1133">Transmembrane helix</keyword>
<feature type="transmembrane region" description="Helical" evidence="16">
    <location>
        <begin position="130"/>
        <end position="156"/>
    </location>
</feature>
<dbReference type="EMBL" id="JX412781">
    <property type="protein sequence ID" value="ALO76761.1"/>
    <property type="molecule type" value="Genomic_DNA"/>
</dbReference>
<dbReference type="InterPro" id="IPR050269">
    <property type="entry name" value="ComplexI_Subunit6"/>
</dbReference>
<organism evidence="17">
    <name type="scientific">Acmaeodera sp. RUGACM01</name>
    <dbReference type="NCBI Taxonomy" id="1205531"/>
    <lineage>
        <taxon>Eukaryota</taxon>
        <taxon>Metazoa</taxon>
        <taxon>Ecdysozoa</taxon>
        <taxon>Arthropoda</taxon>
        <taxon>Hexapoda</taxon>
        <taxon>Insecta</taxon>
        <taxon>Pterygota</taxon>
        <taxon>Neoptera</taxon>
        <taxon>Endopterygota</taxon>
        <taxon>Coleoptera</taxon>
        <taxon>Polyphaga</taxon>
        <taxon>Elateriformia</taxon>
        <taxon>Buprestoidea</taxon>
        <taxon>Buprestidae</taxon>
        <taxon>Polycestinae</taxon>
        <taxon>Acmaeodera</taxon>
    </lineage>
</organism>
<keyword evidence="11" id="KW-0520">NAD</keyword>
<evidence type="ECO:0000256" key="5">
    <source>
        <dbReference type="ARBA" id="ARBA00022448"/>
    </source>
</evidence>
<feature type="transmembrane region" description="Helical" evidence="16">
    <location>
        <begin position="84"/>
        <end position="101"/>
    </location>
</feature>
<evidence type="ECO:0000256" key="16">
    <source>
        <dbReference type="SAM" id="Phobius"/>
    </source>
</evidence>
<dbReference type="GO" id="GO:0031966">
    <property type="term" value="C:mitochondrial membrane"/>
    <property type="evidence" value="ECO:0007669"/>
    <property type="project" value="UniProtKB-SubCell"/>
</dbReference>
<keyword evidence="5" id="KW-0813">Transport</keyword>
<gene>
    <name evidence="17" type="primary">nad6</name>
</gene>
<evidence type="ECO:0000256" key="13">
    <source>
        <dbReference type="ARBA" id="ARBA00023136"/>
    </source>
</evidence>
<keyword evidence="6" id="KW-0679">Respiratory chain</keyword>
<keyword evidence="9" id="KW-0249">Electron transport</keyword>
<keyword evidence="13 16" id="KW-0472">Membrane</keyword>
<reference evidence="17" key="1">
    <citation type="submission" date="2012-06" db="EMBL/GenBank/DDBJ databases">
        <title>Mitogenomics of the Coleoptera under dense taxon sampling.</title>
        <authorList>
            <person name="Timmermans M.J.T.N."/>
            <person name="Lim J."/>
            <person name="Dodsworth S."/>
            <person name="Haran J."/>
            <person name="Ahrens D."/>
            <person name="Bocak L."/>
            <person name="London A."/>
            <person name="Culverwell L."/>
            <person name="Vogler A.P."/>
        </authorList>
    </citation>
    <scope>NUCLEOTIDE SEQUENCE</scope>
</reference>
<evidence type="ECO:0000256" key="8">
    <source>
        <dbReference type="ARBA" id="ARBA00022967"/>
    </source>
</evidence>
<dbReference type="AlphaFoldDB" id="A0A0S2MPV2"/>
<dbReference type="GO" id="GO:0008137">
    <property type="term" value="F:NADH dehydrogenase (ubiquinone) activity"/>
    <property type="evidence" value="ECO:0007669"/>
    <property type="project" value="UniProtKB-EC"/>
</dbReference>
<evidence type="ECO:0000256" key="4">
    <source>
        <dbReference type="ARBA" id="ARBA00021095"/>
    </source>
</evidence>
<evidence type="ECO:0000256" key="3">
    <source>
        <dbReference type="ARBA" id="ARBA00012944"/>
    </source>
</evidence>
<name>A0A0S2MPV2_9COLE</name>
<evidence type="ECO:0000256" key="9">
    <source>
        <dbReference type="ARBA" id="ARBA00022982"/>
    </source>
</evidence>
<evidence type="ECO:0000256" key="14">
    <source>
        <dbReference type="ARBA" id="ARBA00031019"/>
    </source>
</evidence>
<evidence type="ECO:0000256" key="12">
    <source>
        <dbReference type="ARBA" id="ARBA00023128"/>
    </source>
</evidence>
<evidence type="ECO:0000256" key="11">
    <source>
        <dbReference type="ARBA" id="ARBA00023027"/>
    </source>
</evidence>
<evidence type="ECO:0000256" key="2">
    <source>
        <dbReference type="ARBA" id="ARBA00005698"/>
    </source>
</evidence>
<evidence type="ECO:0000256" key="7">
    <source>
        <dbReference type="ARBA" id="ARBA00022692"/>
    </source>
</evidence>
<dbReference type="PANTHER" id="PTHR11435:SF1">
    <property type="entry name" value="NADH-UBIQUINONE OXIDOREDUCTASE CHAIN 6"/>
    <property type="match status" value="1"/>
</dbReference>
<evidence type="ECO:0000256" key="10">
    <source>
        <dbReference type="ARBA" id="ARBA00022989"/>
    </source>
</evidence>
<geneLocation type="mitochondrion" evidence="17"/>
<evidence type="ECO:0000256" key="1">
    <source>
        <dbReference type="ARBA" id="ARBA00004225"/>
    </source>
</evidence>
<dbReference type="EC" id="7.1.1.2" evidence="3"/>
<keyword evidence="7 16" id="KW-0812">Transmembrane</keyword>
<accession>A0A0S2MPV2</accession>
<keyword evidence="8" id="KW-1278">Translocase</keyword>
<evidence type="ECO:0000256" key="15">
    <source>
        <dbReference type="ARBA" id="ARBA00049551"/>
    </source>
</evidence>
<feature type="transmembrane region" description="Helical" evidence="16">
    <location>
        <begin position="51"/>
        <end position="72"/>
    </location>
</feature>
<comment type="subcellular location">
    <subcellularLocation>
        <location evidence="1">Mitochondrion membrane</location>
        <topology evidence="1">Multi-pass membrane protein</topology>
    </subcellularLocation>
</comment>
<protein>
    <recommendedName>
        <fullName evidence="4">NADH-ubiquinone oxidoreductase chain 6</fullName>
        <ecNumber evidence="3">7.1.1.2</ecNumber>
    </recommendedName>
    <alternativeName>
        <fullName evidence="14">NADH dehydrogenase subunit 6</fullName>
    </alternativeName>
</protein>